<dbReference type="Gramene" id="AET4Gv20432400.1">
    <property type="protein sequence ID" value="AET4Gv20432400.1"/>
    <property type="gene ID" value="AET4Gv20432400"/>
</dbReference>
<proteinExistence type="predicted"/>
<evidence type="ECO:0000313" key="2">
    <source>
        <dbReference type="Proteomes" id="UP000015105"/>
    </source>
</evidence>
<protein>
    <submittedName>
        <fullName evidence="1">Uncharacterized protein</fullName>
    </submittedName>
</protein>
<sequence length="83" mass="9607">MVMLKLLVSRLMEHVAMSRENFYRLKWDKAYFLTPEEYFSSVVYGGGSCRQQGHNRTTCLDHGDVPKQPRIPARCKNCSVMGH</sequence>
<reference evidence="1" key="4">
    <citation type="submission" date="2019-03" db="UniProtKB">
        <authorList>
            <consortium name="EnsemblPlants"/>
        </authorList>
    </citation>
    <scope>IDENTIFICATION</scope>
</reference>
<dbReference type="EnsemblPlants" id="AET4Gv20432400.1">
    <property type="protein sequence ID" value="AET4Gv20432400.1"/>
    <property type="gene ID" value="AET4Gv20432400"/>
</dbReference>
<evidence type="ECO:0000313" key="1">
    <source>
        <dbReference type="EnsemblPlants" id="AET4Gv20432400.1"/>
    </source>
</evidence>
<dbReference type="Proteomes" id="UP000015105">
    <property type="component" value="Chromosome 4D"/>
</dbReference>
<name>A0A453I363_AEGTS</name>
<dbReference type="STRING" id="200361.A0A453I363"/>
<dbReference type="AlphaFoldDB" id="A0A453I363"/>
<reference evidence="1" key="5">
    <citation type="journal article" date="2021" name="G3 (Bethesda)">
        <title>Aegilops tauschii genome assembly Aet v5.0 features greater sequence contiguity and improved annotation.</title>
        <authorList>
            <person name="Wang L."/>
            <person name="Zhu T."/>
            <person name="Rodriguez J.C."/>
            <person name="Deal K.R."/>
            <person name="Dubcovsky J."/>
            <person name="McGuire P.E."/>
            <person name="Lux T."/>
            <person name="Spannagl M."/>
            <person name="Mayer K.F.X."/>
            <person name="Baldrich P."/>
            <person name="Meyers B.C."/>
            <person name="Huo N."/>
            <person name="Gu Y.Q."/>
            <person name="Zhou H."/>
            <person name="Devos K.M."/>
            <person name="Bennetzen J.L."/>
            <person name="Unver T."/>
            <person name="Budak H."/>
            <person name="Gulick P.J."/>
            <person name="Galiba G."/>
            <person name="Kalapos B."/>
            <person name="Nelson D.R."/>
            <person name="Li P."/>
            <person name="You F.M."/>
            <person name="Luo M.C."/>
            <person name="Dvorak J."/>
        </authorList>
    </citation>
    <scope>NUCLEOTIDE SEQUENCE [LARGE SCALE GENOMIC DNA]</scope>
    <source>
        <strain evidence="1">cv. AL8/78</strain>
    </source>
</reference>
<accession>A0A453I363</accession>
<reference evidence="2" key="2">
    <citation type="journal article" date="2017" name="Nat. Plants">
        <title>The Aegilops tauschii genome reveals multiple impacts of transposons.</title>
        <authorList>
            <person name="Zhao G."/>
            <person name="Zou C."/>
            <person name="Li K."/>
            <person name="Wang K."/>
            <person name="Li T."/>
            <person name="Gao L."/>
            <person name="Zhang X."/>
            <person name="Wang H."/>
            <person name="Yang Z."/>
            <person name="Liu X."/>
            <person name="Jiang W."/>
            <person name="Mao L."/>
            <person name="Kong X."/>
            <person name="Jiao Y."/>
            <person name="Jia J."/>
        </authorList>
    </citation>
    <scope>NUCLEOTIDE SEQUENCE [LARGE SCALE GENOMIC DNA]</scope>
    <source>
        <strain evidence="2">cv. AL8/78</strain>
    </source>
</reference>
<reference evidence="1" key="3">
    <citation type="journal article" date="2017" name="Nature">
        <title>Genome sequence of the progenitor of the wheat D genome Aegilops tauschii.</title>
        <authorList>
            <person name="Luo M.C."/>
            <person name="Gu Y.Q."/>
            <person name="Puiu D."/>
            <person name="Wang H."/>
            <person name="Twardziok S.O."/>
            <person name="Deal K.R."/>
            <person name="Huo N."/>
            <person name="Zhu T."/>
            <person name="Wang L."/>
            <person name="Wang Y."/>
            <person name="McGuire P.E."/>
            <person name="Liu S."/>
            <person name="Long H."/>
            <person name="Ramasamy R.K."/>
            <person name="Rodriguez J.C."/>
            <person name="Van S.L."/>
            <person name="Yuan L."/>
            <person name="Wang Z."/>
            <person name="Xia Z."/>
            <person name="Xiao L."/>
            <person name="Anderson O.D."/>
            <person name="Ouyang S."/>
            <person name="Liang Y."/>
            <person name="Zimin A.V."/>
            <person name="Pertea G."/>
            <person name="Qi P."/>
            <person name="Bennetzen J.L."/>
            <person name="Dai X."/>
            <person name="Dawson M.W."/>
            <person name="Muller H.G."/>
            <person name="Kugler K."/>
            <person name="Rivarola-Duarte L."/>
            <person name="Spannagl M."/>
            <person name="Mayer K.F.X."/>
            <person name="Lu F.H."/>
            <person name="Bevan M.W."/>
            <person name="Leroy P."/>
            <person name="Li P."/>
            <person name="You F.M."/>
            <person name="Sun Q."/>
            <person name="Liu Z."/>
            <person name="Lyons E."/>
            <person name="Wicker T."/>
            <person name="Salzberg S.L."/>
            <person name="Devos K.M."/>
            <person name="Dvorak J."/>
        </authorList>
    </citation>
    <scope>NUCLEOTIDE SEQUENCE [LARGE SCALE GENOMIC DNA]</scope>
    <source>
        <strain evidence="1">cv. AL8/78</strain>
    </source>
</reference>
<keyword evidence="2" id="KW-1185">Reference proteome</keyword>
<reference evidence="2" key="1">
    <citation type="journal article" date="2014" name="Science">
        <title>Ancient hybridizations among the ancestral genomes of bread wheat.</title>
        <authorList>
            <consortium name="International Wheat Genome Sequencing Consortium,"/>
            <person name="Marcussen T."/>
            <person name="Sandve S.R."/>
            <person name="Heier L."/>
            <person name="Spannagl M."/>
            <person name="Pfeifer M."/>
            <person name="Jakobsen K.S."/>
            <person name="Wulff B.B."/>
            <person name="Steuernagel B."/>
            <person name="Mayer K.F."/>
            <person name="Olsen O.A."/>
        </authorList>
    </citation>
    <scope>NUCLEOTIDE SEQUENCE [LARGE SCALE GENOMIC DNA]</scope>
    <source>
        <strain evidence="2">cv. AL8/78</strain>
    </source>
</reference>
<organism evidence="1 2">
    <name type="scientific">Aegilops tauschii subsp. strangulata</name>
    <name type="common">Goatgrass</name>
    <dbReference type="NCBI Taxonomy" id="200361"/>
    <lineage>
        <taxon>Eukaryota</taxon>
        <taxon>Viridiplantae</taxon>
        <taxon>Streptophyta</taxon>
        <taxon>Embryophyta</taxon>
        <taxon>Tracheophyta</taxon>
        <taxon>Spermatophyta</taxon>
        <taxon>Magnoliopsida</taxon>
        <taxon>Liliopsida</taxon>
        <taxon>Poales</taxon>
        <taxon>Poaceae</taxon>
        <taxon>BOP clade</taxon>
        <taxon>Pooideae</taxon>
        <taxon>Triticodae</taxon>
        <taxon>Triticeae</taxon>
        <taxon>Triticinae</taxon>
        <taxon>Aegilops</taxon>
    </lineage>
</organism>